<dbReference type="PANTHER" id="PTHR43667">
    <property type="entry name" value="CYCLOPROPANE-FATTY-ACYL-PHOSPHOLIPID SYNTHASE"/>
    <property type="match status" value="1"/>
</dbReference>
<dbReference type="InterPro" id="IPR013216">
    <property type="entry name" value="Methyltransf_11"/>
</dbReference>
<evidence type="ECO:0000313" key="2">
    <source>
        <dbReference type="EMBL" id="MEF3834283.1"/>
    </source>
</evidence>
<proteinExistence type="predicted"/>
<dbReference type="GO" id="GO:0032259">
    <property type="term" value="P:methylation"/>
    <property type="evidence" value="ECO:0007669"/>
    <property type="project" value="UniProtKB-KW"/>
</dbReference>
<sequence>MDFEKIAKQLAHPSGAFGIEVALGMNKMNKFISKTTYELLQVSNADRVLEIGPGNGKFIKDILNSGNNIYYTGIDISETMIAEAKKINDNLIKAGYVDLILTDVEKMPFLEEAFNKICTANTIYFWQNPSAVLKEVYRTLTKDGLFVISFRPYIKGQSLDFSEYGFTEYKSEDVEAIIHQTEFKIIEKREQIESPIEFNGQIHNLTSQYYLLQKNYC</sequence>
<dbReference type="InterPro" id="IPR029063">
    <property type="entry name" value="SAM-dependent_MTases_sf"/>
</dbReference>
<dbReference type="CDD" id="cd02440">
    <property type="entry name" value="AdoMet_MTases"/>
    <property type="match status" value="1"/>
</dbReference>
<keyword evidence="2" id="KW-0808">Transferase</keyword>
<dbReference type="Gene3D" id="3.40.50.150">
    <property type="entry name" value="Vaccinia Virus protein VP39"/>
    <property type="match status" value="1"/>
</dbReference>
<dbReference type="InterPro" id="IPR050723">
    <property type="entry name" value="CFA/CMAS"/>
</dbReference>
<evidence type="ECO:0000259" key="1">
    <source>
        <dbReference type="Pfam" id="PF08241"/>
    </source>
</evidence>
<dbReference type="RefSeq" id="WP_303306614.1">
    <property type="nucleotide sequence ID" value="NZ_JAODOP010000004.1"/>
</dbReference>
<dbReference type="EMBL" id="JAODOP010000004">
    <property type="protein sequence ID" value="MEF3834283.1"/>
    <property type="molecule type" value="Genomic_DNA"/>
</dbReference>
<reference evidence="2 3" key="1">
    <citation type="submission" date="2022-09" db="EMBL/GenBank/DDBJ databases">
        <title>Genome sequencing of Flavivirga sp. MEBiC05379.</title>
        <authorList>
            <person name="Oh H.-M."/>
            <person name="Kwon K.K."/>
            <person name="Park M.J."/>
            <person name="Yang S.-H."/>
        </authorList>
    </citation>
    <scope>NUCLEOTIDE SEQUENCE [LARGE SCALE GENOMIC DNA]</scope>
    <source>
        <strain evidence="2 3">MEBiC05379</strain>
    </source>
</reference>
<evidence type="ECO:0000313" key="3">
    <source>
        <dbReference type="Proteomes" id="UP001337305"/>
    </source>
</evidence>
<comment type="caution">
    <text evidence="2">The sequence shown here is derived from an EMBL/GenBank/DDBJ whole genome shotgun (WGS) entry which is preliminary data.</text>
</comment>
<name>A0ABU7XUT3_9FLAO</name>
<dbReference type="Pfam" id="PF08241">
    <property type="entry name" value="Methyltransf_11"/>
    <property type="match status" value="1"/>
</dbReference>
<protein>
    <submittedName>
        <fullName evidence="2">Methyltransferase domain-containing protein</fullName>
    </submittedName>
</protein>
<keyword evidence="2" id="KW-0489">Methyltransferase</keyword>
<dbReference type="GO" id="GO:0008168">
    <property type="term" value="F:methyltransferase activity"/>
    <property type="evidence" value="ECO:0007669"/>
    <property type="project" value="UniProtKB-KW"/>
</dbReference>
<organism evidence="2 3">
    <name type="scientific">Flavivirga spongiicola</name>
    <dbReference type="NCBI Taxonomy" id="421621"/>
    <lineage>
        <taxon>Bacteria</taxon>
        <taxon>Pseudomonadati</taxon>
        <taxon>Bacteroidota</taxon>
        <taxon>Flavobacteriia</taxon>
        <taxon>Flavobacteriales</taxon>
        <taxon>Flavobacteriaceae</taxon>
        <taxon>Flavivirga</taxon>
    </lineage>
</organism>
<feature type="domain" description="Methyltransferase type 11" evidence="1">
    <location>
        <begin position="49"/>
        <end position="148"/>
    </location>
</feature>
<dbReference type="PANTHER" id="PTHR43667:SF2">
    <property type="entry name" value="FATTY ACID C-METHYL TRANSFERASE"/>
    <property type="match status" value="1"/>
</dbReference>
<dbReference type="Proteomes" id="UP001337305">
    <property type="component" value="Unassembled WGS sequence"/>
</dbReference>
<accession>A0ABU7XUT3</accession>
<dbReference type="SUPFAM" id="SSF53335">
    <property type="entry name" value="S-adenosyl-L-methionine-dependent methyltransferases"/>
    <property type="match status" value="1"/>
</dbReference>
<gene>
    <name evidence="2" type="ORF">N1F79_14185</name>
</gene>
<keyword evidence="3" id="KW-1185">Reference proteome</keyword>